<dbReference type="NCBIfam" id="NF041043">
    <property type="entry name" value="BPSS1780_fam"/>
    <property type="match status" value="1"/>
</dbReference>
<keyword evidence="1" id="KW-0812">Transmembrane</keyword>
<protein>
    <recommendedName>
        <fullName evidence="4">DUF2189 domain-containing protein</fullName>
    </recommendedName>
</protein>
<evidence type="ECO:0000313" key="3">
    <source>
        <dbReference type="Proteomes" id="UP000178379"/>
    </source>
</evidence>
<dbReference type="Proteomes" id="UP000178379">
    <property type="component" value="Unassembled WGS sequence"/>
</dbReference>
<dbReference type="AlphaFoldDB" id="A0A1F6T0W1"/>
<feature type="transmembrane region" description="Helical" evidence="1">
    <location>
        <begin position="32"/>
        <end position="61"/>
    </location>
</feature>
<feature type="transmembrane region" description="Helical" evidence="1">
    <location>
        <begin position="217"/>
        <end position="234"/>
    </location>
</feature>
<comment type="caution">
    <text evidence="2">The sequence shown here is derived from an EMBL/GenBank/DDBJ whole genome shotgun (WGS) entry which is preliminary data.</text>
</comment>
<keyword evidence="1" id="KW-0472">Membrane</keyword>
<dbReference type="EMBL" id="MFSQ01000112">
    <property type="protein sequence ID" value="OGI38820.1"/>
    <property type="molecule type" value="Genomic_DNA"/>
</dbReference>
<keyword evidence="1" id="KW-1133">Transmembrane helix</keyword>
<feature type="transmembrane region" description="Helical" evidence="1">
    <location>
        <begin position="143"/>
        <end position="169"/>
    </location>
</feature>
<feature type="transmembrane region" description="Helical" evidence="1">
    <location>
        <begin position="190"/>
        <end position="211"/>
    </location>
</feature>
<name>A0A1F6T0W1_9PROT</name>
<reference evidence="2 3" key="1">
    <citation type="journal article" date="2016" name="Nat. Commun.">
        <title>Thousands of microbial genomes shed light on interconnected biogeochemical processes in an aquifer system.</title>
        <authorList>
            <person name="Anantharaman K."/>
            <person name="Brown C.T."/>
            <person name="Hug L.A."/>
            <person name="Sharon I."/>
            <person name="Castelle C.J."/>
            <person name="Probst A.J."/>
            <person name="Thomas B.C."/>
            <person name="Singh A."/>
            <person name="Wilkins M.J."/>
            <person name="Karaoz U."/>
            <person name="Brodie E.L."/>
            <person name="Williams K.H."/>
            <person name="Hubbard S.S."/>
            <person name="Banfield J.F."/>
        </authorList>
    </citation>
    <scope>NUCLEOTIDE SEQUENCE [LARGE SCALE GENOMIC DNA]</scope>
</reference>
<sequence>MEDGMQGKSISVGDAVSWIGCGWGIFTKNPGIWIVLGLILFVGIIVLSFIPFIGGLALNLIMPVMAAGMLYGASQLDQGKTLEIEHLFEGFKQSDKTGSLIAIGGINLGAGILMMIIMFMMIGGSFMMGAMMGGTRGGAGAGIGFGFALAILLLLVLNILVAMALFYAVPLVMFQGAKVGDAIKASFNACVTNFIPLLVFALIYALIAIVATIPIGLGWIVLLPMSYGIYYCSYRSIFG</sequence>
<evidence type="ECO:0008006" key="4">
    <source>
        <dbReference type="Google" id="ProtNLM"/>
    </source>
</evidence>
<accession>A0A1F6T0W1</accession>
<dbReference type="STRING" id="1817756.A2140_03945"/>
<organism evidence="2 3">
    <name type="scientific">Candidatus Muproteobacteria bacterium RBG_16_62_13</name>
    <dbReference type="NCBI Taxonomy" id="1817756"/>
    <lineage>
        <taxon>Bacteria</taxon>
        <taxon>Pseudomonadati</taxon>
        <taxon>Pseudomonadota</taxon>
        <taxon>Candidatus Muproteobacteria</taxon>
    </lineage>
</organism>
<feature type="transmembrane region" description="Helical" evidence="1">
    <location>
        <begin position="100"/>
        <end position="123"/>
    </location>
</feature>
<dbReference type="InterPro" id="IPR047798">
    <property type="entry name" value="BPSS1780-like"/>
</dbReference>
<proteinExistence type="predicted"/>
<gene>
    <name evidence="2" type="ORF">A2140_03945</name>
</gene>
<evidence type="ECO:0000256" key="1">
    <source>
        <dbReference type="SAM" id="Phobius"/>
    </source>
</evidence>
<evidence type="ECO:0000313" key="2">
    <source>
        <dbReference type="EMBL" id="OGI38820.1"/>
    </source>
</evidence>